<dbReference type="InParanoid" id="D6U405"/>
<name>D6U405_KTERA</name>
<comment type="caution">
    <text evidence="1">The sequence shown here is derived from an EMBL/GenBank/DDBJ whole genome shotgun (WGS) entry which is preliminary data.</text>
</comment>
<dbReference type="AlphaFoldDB" id="D6U405"/>
<keyword evidence="2" id="KW-1185">Reference proteome</keyword>
<organism evidence="1 2">
    <name type="scientific">Ktedonobacter racemifer DSM 44963</name>
    <dbReference type="NCBI Taxonomy" id="485913"/>
    <lineage>
        <taxon>Bacteria</taxon>
        <taxon>Bacillati</taxon>
        <taxon>Chloroflexota</taxon>
        <taxon>Ktedonobacteria</taxon>
        <taxon>Ktedonobacterales</taxon>
        <taxon>Ktedonobacteraceae</taxon>
        <taxon>Ktedonobacter</taxon>
    </lineage>
</organism>
<dbReference type="EMBL" id="ADVG01000004">
    <property type="protein sequence ID" value="EFH81243.1"/>
    <property type="molecule type" value="Genomic_DNA"/>
</dbReference>
<dbReference type="Proteomes" id="UP000004508">
    <property type="component" value="Unassembled WGS sequence"/>
</dbReference>
<evidence type="ECO:0000313" key="1">
    <source>
        <dbReference type="EMBL" id="EFH81243.1"/>
    </source>
</evidence>
<reference evidence="1 2" key="1">
    <citation type="journal article" date="2011" name="Stand. Genomic Sci.">
        <title>Non-contiguous finished genome sequence and contextual data of the filamentous soil bacterium Ktedonobacter racemifer type strain (SOSP1-21).</title>
        <authorList>
            <person name="Chang Y.J."/>
            <person name="Land M."/>
            <person name="Hauser L."/>
            <person name="Chertkov O."/>
            <person name="Del Rio T.G."/>
            <person name="Nolan M."/>
            <person name="Copeland A."/>
            <person name="Tice H."/>
            <person name="Cheng J.F."/>
            <person name="Lucas S."/>
            <person name="Han C."/>
            <person name="Goodwin L."/>
            <person name="Pitluck S."/>
            <person name="Ivanova N."/>
            <person name="Ovchinikova G."/>
            <person name="Pati A."/>
            <person name="Chen A."/>
            <person name="Palaniappan K."/>
            <person name="Mavromatis K."/>
            <person name="Liolios K."/>
            <person name="Brettin T."/>
            <person name="Fiebig A."/>
            <person name="Rohde M."/>
            <person name="Abt B."/>
            <person name="Goker M."/>
            <person name="Detter J.C."/>
            <person name="Woyke T."/>
            <person name="Bristow J."/>
            <person name="Eisen J.A."/>
            <person name="Markowitz V."/>
            <person name="Hugenholtz P."/>
            <person name="Kyrpides N.C."/>
            <person name="Klenk H.P."/>
            <person name="Lapidus A."/>
        </authorList>
    </citation>
    <scope>NUCLEOTIDE SEQUENCE [LARGE SCALE GENOMIC DNA]</scope>
    <source>
        <strain evidence="2">DSM 44963</strain>
    </source>
</reference>
<protein>
    <submittedName>
        <fullName evidence="1">Uncharacterized protein</fullName>
    </submittedName>
</protein>
<proteinExistence type="predicted"/>
<accession>D6U405</accession>
<evidence type="ECO:0000313" key="2">
    <source>
        <dbReference type="Proteomes" id="UP000004508"/>
    </source>
</evidence>
<gene>
    <name evidence="1" type="ORF">Krac_1949</name>
</gene>
<sequence>MHVTIEVFDEGECIEPREVEDILNDIHELFGKKGIPIVI</sequence>